<reference evidence="4" key="1">
    <citation type="submission" date="2018-08" db="EMBL/GenBank/DDBJ databases">
        <title>Mucilaginibacter sp. MYSH2.</title>
        <authorList>
            <person name="Seo T."/>
        </authorList>
    </citation>
    <scope>NUCLEOTIDE SEQUENCE [LARGE SCALE GENOMIC DNA]</scope>
    <source>
        <strain evidence="4">KIRAN</strain>
    </source>
</reference>
<gene>
    <name evidence="3" type="ORF">D1627_15900</name>
</gene>
<feature type="chain" id="PRO_5017461730" description="DUF4890 domain-containing protein" evidence="2">
    <location>
        <begin position="20"/>
        <end position="147"/>
    </location>
</feature>
<accession>A0A399RRB7</accession>
<evidence type="ECO:0000313" key="4">
    <source>
        <dbReference type="Proteomes" id="UP000266005"/>
    </source>
</evidence>
<feature type="region of interest" description="Disordered" evidence="1">
    <location>
        <begin position="118"/>
        <end position="147"/>
    </location>
</feature>
<protein>
    <recommendedName>
        <fullName evidence="5">DUF4890 domain-containing protein</fullName>
    </recommendedName>
</protein>
<dbReference type="AlphaFoldDB" id="A0A399RRB7"/>
<sequence length="147" mass="16484">MKKLALAILLTSGTLAAAAQQKSATTQQHAQTAKAEPTLEQRAEAITASFTKNLRLSAQQTQKVYAINLSSLQHADAAQQKHKNNPKKLVQQMEVISQTRLSQLKDVLTPLQFQQYQQRREEKMGVPREAQSNPAARQQSPLYQENY</sequence>
<comment type="caution">
    <text evidence="3">The sequence shown here is derived from an EMBL/GenBank/DDBJ whole genome shotgun (WGS) entry which is preliminary data.</text>
</comment>
<evidence type="ECO:0000256" key="1">
    <source>
        <dbReference type="SAM" id="MobiDB-lite"/>
    </source>
</evidence>
<proteinExistence type="predicted"/>
<dbReference type="Proteomes" id="UP000266005">
    <property type="component" value="Unassembled WGS sequence"/>
</dbReference>
<evidence type="ECO:0008006" key="5">
    <source>
        <dbReference type="Google" id="ProtNLM"/>
    </source>
</evidence>
<name>A0A399RRB7_9BACT</name>
<feature type="compositionally biased region" description="Polar residues" evidence="1">
    <location>
        <begin position="130"/>
        <end position="147"/>
    </location>
</feature>
<evidence type="ECO:0000256" key="2">
    <source>
        <dbReference type="SAM" id="SignalP"/>
    </source>
</evidence>
<dbReference type="OrthoDB" id="883917at2"/>
<organism evidence="3 4">
    <name type="scientific">Pontibacter oryzae</name>
    <dbReference type="NCBI Taxonomy" id="2304593"/>
    <lineage>
        <taxon>Bacteria</taxon>
        <taxon>Pseudomonadati</taxon>
        <taxon>Bacteroidota</taxon>
        <taxon>Cytophagia</taxon>
        <taxon>Cytophagales</taxon>
        <taxon>Hymenobacteraceae</taxon>
        <taxon>Pontibacter</taxon>
    </lineage>
</organism>
<dbReference type="RefSeq" id="WP_119433260.1">
    <property type="nucleotide sequence ID" value="NZ_QWGE01000005.1"/>
</dbReference>
<keyword evidence="2" id="KW-0732">Signal</keyword>
<keyword evidence="4" id="KW-1185">Reference proteome</keyword>
<feature type="signal peptide" evidence="2">
    <location>
        <begin position="1"/>
        <end position="19"/>
    </location>
</feature>
<evidence type="ECO:0000313" key="3">
    <source>
        <dbReference type="EMBL" id="RIJ34400.1"/>
    </source>
</evidence>
<dbReference type="EMBL" id="QWGE01000005">
    <property type="protein sequence ID" value="RIJ34400.1"/>
    <property type="molecule type" value="Genomic_DNA"/>
</dbReference>